<evidence type="ECO:0000256" key="1">
    <source>
        <dbReference type="ARBA" id="ARBA00007365"/>
    </source>
</evidence>
<dbReference type="Gene3D" id="2.40.100.10">
    <property type="entry name" value="Cyclophilin-like"/>
    <property type="match status" value="1"/>
</dbReference>
<sequence length="91" mass="10444">NWQRVHLLHQVRRQEFHEEAHRTGPGILLTANSGPNMNGSQFFVCTANAEWLDGYHVVFRKVVEGMDVVREIEKFGSSSGRTSSPNYLRRC</sequence>
<evidence type="ECO:0000313" key="5">
    <source>
        <dbReference type="Proteomes" id="UP001341840"/>
    </source>
</evidence>
<comment type="similarity">
    <text evidence="1 2">Belongs to the cyclophilin-type PPIase family.</text>
</comment>
<name>A0ABU6WTS1_9FABA</name>
<dbReference type="SUPFAM" id="SSF50891">
    <property type="entry name" value="Cyclophilin-like"/>
    <property type="match status" value="1"/>
</dbReference>
<protein>
    <recommendedName>
        <fullName evidence="2">Peptidyl-prolyl cis-trans isomerase</fullName>
        <shortName evidence="2">PPIase</shortName>
        <ecNumber evidence="2">5.2.1.8</ecNumber>
    </recommendedName>
</protein>
<evidence type="ECO:0000259" key="3">
    <source>
        <dbReference type="PROSITE" id="PS50072"/>
    </source>
</evidence>
<keyword evidence="2" id="KW-0697">Rotamase</keyword>
<feature type="non-terminal residue" evidence="4">
    <location>
        <position position="1"/>
    </location>
</feature>
<dbReference type="Pfam" id="PF00160">
    <property type="entry name" value="Pro_isomerase"/>
    <property type="match status" value="1"/>
</dbReference>
<gene>
    <name evidence="4" type="primary">PCKR1_4</name>
    <name evidence="4" type="ORF">PIB30_094532</name>
</gene>
<evidence type="ECO:0000313" key="4">
    <source>
        <dbReference type="EMBL" id="MED6189292.1"/>
    </source>
</evidence>
<proteinExistence type="inferred from homology"/>
<dbReference type="PANTHER" id="PTHR11071">
    <property type="entry name" value="PEPTIDYL-PROLYL CIS-TRANS ISOMERASE"/>
    <property type="match status" value="1"/>
</dbReference>
<dbReference type="PRINTS" id="PR00153">
    <property type="entry name" value="CSAPPISMRASE"/>
</dbReference>
<feature type="domain" description="PPIase cyclophilin-type" evidence="3">
    <location>
        <begin position="1"/>
        <end position="85"/>
    </location>
</feature>
<dbReference type="EC" id="5.2.1.8" evidence="2"/>
<keyword evidence="2 4" id="KW-0413">Isomerase</keyword>
<dbReference type="GO" id="GO:0003755">
    <property type="term" value="F:peptidyl-prolyl cis-trans isomerase activity"/>
    <property type="evidence" value="ECO:0007669"/>
    <property type="project" value="UniProtKB-EC"/>
</dbReference>
<organism evidence="4 5">
    <name type="scientific">Stylosanthes scabra</name>
    <dbReference type="NCBI Taxonomy" id="79078"/>
    <lineage>
        <taxon>Eukaryota</taxon>
        <taxon>Viridiplantae</taxon>
        <taxon>Streptophyta</taxon>
        <taxon>Embryophyta</taxon>
        <taxon>Tracheophyta</taxon>
        <taxon>Spermatophyta</taxon>
        <taxon>Magnoliopsida</taxon>
        <taxon>eudicotyledons</taxon>
        <taxon>Gunneridae</taxon>
        <taxon>Pentapetalae</taxon>
        <taxon>rosids</taxon>
        <taxon>fabids</taxon>
        <taxon>Fabales</taxon>
        <taxon>Fabaceae</taxon>
        <taxon>Papilionoideae</taxon>
        <taxon>50 kb inversion clade</taxon>
        <taxon>dalbergioids sensu lato</taxon>
        <taxon>Dalbergieae</taxon>
        <taxon>Pterocarpus clade</taxon>
        <taxon>Stylosanthes</taxon>
    </lineage>
</organism>
<dbReference type="Proteomes" id="UP001341840">
    <property type="component" value="Unassembled WGS sequence"/>
</dbReference>
<comment type="function">
    <text evidence="2">PPIases accelerate the folding of proteins. It catalyzes the cis-trans isomerization of proline imidic peptide bonds in oligopeptides.</text>
</comment>
<dbReference type="InterPro" id="IPR029000">
    <property type="entry name" value="Cyclophilin-like_dom_sf"/>
</dbReference>
<reference evidence="4 5" key="1">
    <citation type="journal article" date="2023" name="Plants (Basel)">
        <title>Bridging the Gap: Combining Genomics and Transcriptomics Approaches to Understand Stylosanthes scabra, an Orphan Legume from the Brazilian Caatinga.</title>
        <authorList>
            <person name="Ferreira-Neto J.R.C."/>
            <person name="da Silva M.D."/>
            <person name="Binneck E."/>
            <person name="de Melo N.F."/>
            <person name="da Silva R.H."/>
            <person name="de Melo A.L.T.M."/>
            <person name="Pandolfi V."/>
            <person name="Bustamante F.O."/>
            <person name="Brasileiro-Vidal A.C."/>
            <person name="Benko-Iseppon A.M."/>
        </authorList>
    </citation>
    <scope>NUCLEOTIDE SEQUENCE [LARGE SCALE GENOMIC DNA]</scope>
    <source>
        <tissue evidence="4">Leaves</tissue>
    </source>
</reference>
<comment type="caution">
    <text evidence="4">The sequence shown here is derived from an EMBL/GenBank/DDBJ whole genome shotgun (WGS) entry which is preliminary data.</text>
</comment>
<dbReference type="EMBL" id="JASCZI010183338">
    <property type="protein sequence ID" value="MED6189292.1"/>
    <property type="molecule type" value="Genomic_DNA"/>
</dbReference>
<dbReference type="PROSITE" id="PS50072">
    <property type="entry name" value="CSA_PPIASE_2"/>
    <property type="match status" value="1"/>
</dbReference>
<keyword evidence="5" id="KW-1185">Reference proteome</keyword>
<comment type="catalytic activity">
    <reaction evidence="2">
        <text>[protein]-peptidylproline (omega=180) = [protein]-peptidylproline (omega=0)</text>
        <dbReference type="Rhea" id="RHEA:16237"/>
        <dbReference type="Rhea" id="RHEA-COMP:10747"/>
        <dbReference type="Rhea" id="RHEA-COMP:10748"/>
        <dbReference type="ChEBI" id="CHEBI:83833"/>
        <dbReference type="ChEBI" id="CHEBI:83834"/>
        <dbReference type="EC" id="5.2.1.8"/>
    </reaction>
</comment>
<accession>A0ABU6WTS1</accession>
<evidence type="ECO:0000256" key="2">
    <source>
        <dbReference type="RuleBase" id="RU363019"/>
    </source>
</evidence>
<dbReference type="PANTHER" id="PTHR11071:SF561">
    <property type="entry name" value="PEPTIDYL-PROLYL CIS-TRANS ISOMERASE D-RELATED"/>
    <property type="match status" value="1"/>
</dbReference>
<dbReference type="InterPro" id="IPR002130">
    <property type="entry name" value="Cyclophilin-type_PPIase_dom"/>
</dbReference>